<reference evidence="2 3" key="1">
    <citation type="submission" date="2019-06" db="EMBL/GenBank/DDBJ databases">
        <title>Draft genome sequence of Corynebacterium striatum NBRC 15291.</title>
        <authorList>
            <person name="Miura T."/>
            <person name="Furukawa M."/>
            <person name="Shimamura M."/>
            <person name="Ohyama Y."/>
            <person name="Yamazoe A."/>
            <person name="Kawasaki H."/>
        </authorList>
    </citation>
    <scope>NUCLEOTIDE SEQUENCE [LARGE SCALE GENOMIC DNA]</scope>
    <source>
        <strain evidence="2 3">NBRC 15291</strain>
    </source>
</reference>
<comment type="caution">
    <text evidence="2">The sequence shown here is derived from an EMBL/GenBank/DDBJ whole genome shotgun (WGS) entry which is preliminary data.</text>
</comment>
<feature type="region of interest" description="Disordered" evidence="1">
    <location>
        <begin position="244"/>
        <end position="301"/>
    </location>
</feature>
<sequence length="301" mass="31709">MWPFSKKKSEDQEVKDQEVKDAEQVGAAGSPASTGHTSRAEDAQAGAAAAASQAEFTAFSIDHDAVNGDSGPFDGDSVKIEEFDFTDFSVGILDLGSMRIPLPKGSQVQVEMGEQGPKMLHIVTEFGRMTPVAFAAPRKPGQWAESAVDIVEGLTRDGFTAHPENGPWGTEVVGTNPNGEIRIIGVDGPRWMYRLTLAAPAGKQEELAALGREVFARTFVYRGENPVLAGSSLPVTLPQQLAEQVQTAMQQRAEGGSAPASGAPGSADAANSAAARDEAEAKAQINDLNKETAAQDNSDDK</sequence>
<dbReference type="InterPro" id="IPR022183">
    <property type="entry name" value="DUF3710"/>
</dbReference>
<dbReference type="RefSeq" id="WP_005529167.1">
    <property type="nucleotide sequence ID" value="NZ_BJLD01000002.1"/>
</dbReference>
<accession>A0AAN5HR95</accession>
<gene>
    <name evidence="2" type="ORF">Cst04h_17940</name>
</gene>
<dbReference type="EMBL" id="BJLD01000002">
    <property type="protein sequence ID" value="GEA43624.1"/>
    <property type="molecule type" value="Genomic_DNA"/>
</dbReference>
<proteinExistence type="predicted"/>
<organism evidence="2 3">
    <name type="scientific">Corynebacterium striatum</name>
    <dbReference type="NCBI Taxonomy" id="43770"/>
    <lineage>
        <taxon>Bacteria</taxon>
        <taxon>Bacillati</taxon>
        <taxon>Actinomycetota</taxon>
        <taxon>Actinomycetes</taxon>
        <taxon>Mycobacteriales</taxon>
        <taxon>Corynebacteriaceae</taxon>
        <taxon>Corynebacterium</taxon>
    </lineage>
</organism>
<name>A0AAN5HR95_CORST</name>
<protein>
    <recommendedName>
        <fullName evidence="4">DUF3710 domain-containing protein</fullName>
    </recommendedName>
</protein>
<evidence type="ECO:0000313" key="3">
    <source>
        <dbReference type="Proteomes" id="UP000315234"/>
    </source>
</evidence>
<feature type="region of interest" description="Disordered" evidence="1">
    <location>
        <begin position="1"/>
        <end position="49"/>
    </location>
</feature>
<feature type="compositionally biased region" description="Polar residues" evidence="1">
    <location>
        <begin position="292"/>
        <end position="301"/>
    </location>
</feature>
<evidence type="ECO:0000313" key="2">
    <source>
        <dbReference type="EMBL" id="GEA43624.1"/>
    </source>
</evidence>
<evidence type="ECO:0000256" key="1">
    <source>
        <dbReference type="SAM" id="MobiDB-lite"/>
    </source>
</evidence>
<dbReference type="Pfam" id="PF12502">
    <property type="entry name" value="DUF3710"/>
    <property type="match status" value="1"/>
</dbReference>
<dbReference type="Proteomes" id="UP000315234">
    <property type="component" value="Unassembled WGS sequence"/>
</dbReference>
<evidence type="ECO:0008006" key="4">
    <source>
        <dbReference type="Google" id="ProtNLM"/>
    </source>
</evidence>
<feature type="compositionally biased region" description="Basic and acidic residues" evidence="1">
    <location>
        <begin position="7"/>
        <end position="23"/>
    </location>
</feature>
<feature type="compositionally biased region" description="Low complexity" evidence="1">
    <location>
        <begin position="252"/>
        <end position="274"/>
    </location>
</feature>
<dbReference type="AlphaFoldDB" id="A0AAN5HR95"/>